<feature type="coiled-coil region" evidence="1">
    <location>
        <begin position="363"/>
        <end position="413"/>
    </location>
</feature>
<feature type="compositionally biased region" description="Basic and acidic residues" evidence="2">
    <location>
        <begin position="46"/>
        <end position="63"/>
    </location>
</feature>
<feature type="region of interest" description="Disordered" evidence="2">
    <location>
        <begin position="46"/>
        <end position="69"/>
    </location>
</feature>
<sequence>MYFTLSTFQLNKADEDKDGNNFIRRKVASADQMRMLFVDLDLFDPERHSTDRPSTDPKIEARRKPNPTQDQVQTLLATLPQATAAFHTGGGLHLYWTLAEPIDAPSETATRLRDSLRRALLVELTEKLGRHADVGPTTDPARIGRVPGSLNRKASPVDVYPVQDAGPQYDAEQLLATLEELYPRPQPKVAQRNRVAGAAGAMSLGGGDNKYEGSAVTRFAQTVDPGFVLEIAHAAQMLTEDSGNFPREDGSYGDMPSFEIKRDTIEGKDRDRVVFYGDRWLNEVVADGLLDDPYERHEAMNAKRLAAEKPATSMTFPQLDSAQLLSVAVAPRDWKKLRNFIEAIDTPDGFDLDLLEELVNMELADREAVLEEKRMEKTKVEQEARAAEQAAVQAELDQAVAEQQAAAANAERREDAEAVDPSKLSFAEALARGVRASEDLTKYGARAGYLICDPGDPQHGFHYSRPIDSTATPTIPFIAFRERREMVMRIDEEFNAEPIKTKKGAEVGRHDVRVVRRDGRQKLMADLDSDTALNPGTFLDALDFGIAKGFSGAELLQLRDMLSVAQYGLLEQQEHTGYTSCGWLKTEAGYTYIAPAGAIAARGAVEGFDVRDIGESGAEIQDSRTFIGLPSCPAHDDAANARRLGEALRVLQTVAKPEMLLSTVGHVLAGFSPLDHQGSLALVGAPNSGKTPFLSGVVRSFFSGLASTVDDFDITLPRRNTDAGVANAVAWRGNGTVTVDDLRLDGDREKSQQVIRHATMILQGTYDGGTGAQSNKEGGVTRKAGAKGNAIFTAEVPPVSAGTAIMTRMVLLKFDRATITGLGDDQNSPLTAWTRMVEEHDVARQLSALVVQRLARLMDEFGHAAVIDQLRAKRAAWRKQLDADLIEVPSDTGADRVLTIACSGQVGWDLLEDAVAALAGTPLGESLAPQLPSREDRRRALLNVAREALVAVRGESIGAQILGLLRDRMGDKRAYLSPDRKGFTPTALDTRWTDYGWYLDGDHAYLKTTQGSDVIPIGIVSADARFVHIKSSSVKKAAKALGHPVDDESLERAMREFLEPSFLAQRVEARDRYEALTPSQRQKKITPGWSSKPSSKHFDPEAPRTDGYTVSASLLGIESAAEMAENLLEEGVLSNVTPITTKRTAQSGAQSTPAISAETTHQFAQVAGLFVLPTEGSSALAFSTDPDAGF</sequence>
<evidence type="ECO:0000256" key="2">
    <source>
        <dbReference type="SAM" id="MobiDB-lite"/>
    </source>
</evidence>
<name>A0ABS1SJP9_9MICO</name>
<evidence type="ECO:0000256" key="1">
    <source>
        <dbReference type="SAM" id="Coils"/>
    </source>
</evidence>
<organism evidence="3 4">
    <name type="scientific">Leucobacter chromiireducens subsp. solipictus</name>
    <dbReference type="NCBI Taxonomy" id="398235"/>
    <lineage>
        <taxon>Bacteria</taxon>
        <taxon>Bacillati</taxon>
        <taxon>Actinomycetota</taxon>
        <taxon>Actinomycetes</taxon>
        <taxon>Micrococcales</taxon>
        <taxon>Microbacteriaceae</taxon>
        <taxon>Leucobacter</taxon>
    </lineage>
</organism>
<evidence type="ECO:0000313" key="4">
    <source>
        <dbReference type="Proteomes" id="UP001645859"/>
    </source>
</evidence>
<keyword evidence="1" id="KW-0175">Coiled coil</keyword>
<keyword evidence="4" id="KW-1185">Reference proteome</keyword>
<accession>A0ABS1SJP9</accession>
<reference evidence="3 4" key="1">
    <citation type="submission" date="2018-09" db="EMBL/GenBank/DDBJ databases">
        <title>Comparative genomics of Leucobacter spp.</title>
        <authorList>
            <person name="Reis A.C."/>
            <person name="Kolvenbach B.A."/>
            <person name="Corvini P.F.X."/>
            <person name="Nunes O.C."/>
        </authorList>
    </citation>
    <scope>NUCLEOTIDE SEQUENCE [LARGE SCALE GENOMIC DNA]</scope>
    <source>
        <strain evidence="3 4">TAN 31504</strain>
    </source>
</reference>
<protein>
    <submittedName>
        <fullName evidence="3">Uncharacterized protein</fullName>
    </submittedName>
</protein>
<evidence type="ECO:0000313" key="3">
    <source>
        <dbReference type="EMBL" id="MBL3679518.1"/>
    </source>
</evidence>
<dbReference type="EMBL" id="QYAC01000004">
    <property type="protein sequence ID" value="MBL3679518.1"/>
    <property type="molecule type" value="Genomic_DNA"/>
</dbReference>
<feature type="region of interest" description="Disordered" evidence="2">
    <location>
        <begin position="1074"/>
        <end position="1105"/>
    </location>
</feature>
<gene>
    <name evidence="3" type="ORF">D3230_09490</name>
</gene>
<dbReference type="Proteomes" id="UP001645859">
    <property type="component" value="Unassembled WGS sequence"/>
</dbReference>
<feature type="region of interest" description="Disordered" evidence="2">
    <location>
        <begin position="131"/>
        <end position="150"/>
    </location>
</feature>
<comment type="caution">
    <text evidence="3">The sequence shown here is derived from an EMBL/GenBank/DDBJ whole genome shotgun (WGS) entry which is preliminary data.</text>
</comment>
<proteinExistence type="predicted"/>